<comment type="caution">
    <text evidence="2">The sequence shown here is derived from an EMBL/GenBank/DDBJ whole genome shotgun (WGS) entry which is preliminary data.</text>
</comment>
<dbReference type="Proteomes" id="UP000838763">
    <property type="component" value="Unassembled WGS sequence"/>
</dbReference>
<sequence length="108" mass="12226">MNVGGGRDVVGNDVSSSRGRLRDQGRPVMLVGCIAAQAINQYIAIIVGESSPLMPTRMPHAYNVLDWYFITDIWAERDENGFKYWKIRLQVADLEKSPWWSPPVRMGC</sequence>
<feature type="region of interest" description="Disordered" evidence="1">
    <location>
        <begin position="1"/>
        <end position="20"/>
    </location>
</feature>
<evidence type="ECO:0000256" key="1">
    <source>
        <dbReference type="SAM" id="MobiDB-lite"/>
    </source>
</evidence>
<dbReference type="EMBL" id="CALLCH030000001">
    <property type="protein sequence ID" value="CAI4211364.1"/>
    <property type="molecule type" value="Genomic_DNA"/>
</dbReference>
<organism evidence="2 3">
    <name type="scientific">Parascedosporium putredinis</name>
    <dbReference type="NCBI Taxonomy" id="1442378"/>
    <lineage>
        <taxon>Eukaryota</taxon>
        <taxon>Fungi</taxon>
        <taxon>Dikarya</taxon>
        <taxon>Ascomycota</taxon>
        <taxon>Pezizomycotina</taxon>
        <taxon>Sordariomycetes</taxon>
        <taxon>Hypocreomycetidae</taxon>
        <taxon>Microascales</taxon>
        <taxon>Microascaceae</taxon>
        <taxon>Parascedosporium</taxon>
    </lineage>
</organism>
<dbReference type="AlphaFoldDB" id="A0A9P1GWS5"/>
<keyword evidence="3" id="KW-1185">Reference proteome</keyword>
<evidence type="ECO:0000313" key="3">
    <source>
        <dbReference type="Proteomes" id="UP000838763"/>
    </source>
</evidence>
<reference evidence="2" key="1">
    <citation type="submission" date="2022-11" db="EMBL/GenBank/DDBJ databases">
        <authorList>
            <person name="Scott C."/>
            <person name="Bruce N."/>
        </authorList>
    </citation>
    <scope>NUCLEOTIDE SEQUENCE</scope>
</reference>
<gene>
    <name evidence="2" type="ORF">PPNO1_LOCUS1159</name>
</gene>
<dbReference type="OrthoDB" id="2163491at2759"/>
<proteinExistence type="predicted"/>
<accession>A0A9P1GWS5</accession>
<protein>
    <submittedName>
        <fullName evidence="2">Uncharacterized protein</fullName>
    </submittedName>
</protein>
<feature type="compositionally biased region" description="Low complexity" evidence="1">
    <location>
        <begin position="9"/>
        <end position="18"/>
    </location>
</feature>
<name>A0A9P1GWS5_9PEZI</name>
<evidence type="ECO:0000313" key="2">
    <source>
        <dbReference type="EMBL" id="CAI4211364.1"/>
    </source>
</evidence>